<dbReference type="GO" id="GO:0005634">
    <property type="term" value="C:nucleus"/>
    <property type="evidence" value="ECO:0007669"/>
    <property type="project" value="UniProtKB-SubCell"/>
</dbReference>
<dbReference type="PROSITE" id="PS50064">
    <property type="entry name" value="ZF_PARP_2"/>
    <property type="match status" value="1"/>
</dbReference>
<evidence type="ECO:0000256" key="6">
    <source>
        <dbReference type="SAM" id="MobiDB-lite"/>
    </source>
</evidence>
<dbReference type="CDD" id="cd06257">
    <property type="entry name" value="DnaJ"/>
    <property type="match status" value="1"/>
</dbReference>
<comment type="subcellular location">
    <subcellularLocation>
        <location evidence="1">Nucleus</location>
    </subcellularLocation>
</comment>
<feature type="compositionally biased region" description="Basic residues" evidence="6">
    <location>
        <begin position="294"/>
        <end position="308"/>
    </location>
</feature>
<evidence type="ECO:0000256" key="1">
    <source>
        <dbReference type="ARBA" id="ARBA00004123"/>
    </source>
</evidence>
<comment type="caution">
    <text evidence="8">The sequence shown here is derived from an EMBL/GenBank/DDBJ whole genome shotgun (WGS) entry which is preliminary data.</text>
</comment>
<keyword evidence="5" id="KW-0539">Nucleus</keyword>
<name>A0AAD8Y3K2_9STRA</name>
<keyword evidence="3" id="KW-0863">Zinc-finger</keyword>
<proteinExistence type="predicted"/>
<dbReference type="SMART" id="SM01336">
    <property type="entry name" value="zf-PARP"/>
    <property type="match status" value="1"/>
</dbReference>
<keyword evidence="9" id="KW-1185">Reference proteome</keyword>
<evidence type="ECO:0000256" key="3">
    <source>
        <dbReference type="ARBA" id="ARBA00022771"/>
    </source>
</evidence>
<dbReference type="Proteomes" id="UP001224775">
    <property type="component" value="Unassembled WGS sequence"/>
</dbReference>
<dbReference type="Gene3D" id="3.30.1740.10">
    <property type="entry name" value="Zinc finger, PARP-type"/>
    <property type="match status" value="1"/>
</dbReference>
<dbReference type="InterPro" id="IPR001623">
    <property type="entry name" value="DnaJ_domain"/>
</dbReference>
<dbReference type="GO" id="GO:0003677">
    <property type="term" value="F:DNA binding"/>
    <property type="evidence" value="ECO:0007669"/>
    <property type="project" value="InterPro"/>
</dbReference>
<dbReference type="InterPro" id="IPR036869">
    <property type="entry name" value="J_dom_sf"/>
</dbReference>
<dbReference type="AlphaFoldDB" id="A0AAD8Y3K2"/>
<accession>A0AAD8Y3K2</accession>
<keyword evidence="2" id="KW-0479">Metal-binding</keyword>
<dbReference type="SUPFAM" id="SSF46565">
    <property type="entry name" value="Chaperone J-domain"/>
    <property type="match status" value="1"/>
</dbReference>
<feature type="domain" description="PARP-type" evidence="7">
    <location>
        <begin position="129"/>
        <end position="274"/>
    </location>
</feature>
<evidence type="ECO:0000256" key="5">
    <source>
        <dbReference type="ARBA" id="ARBA00023242"/>
    </source>
</evidence>
<feature type="region of interest" description="Disordered" evidence="6">
    <location>
        <begin position="277"/>
        <end position="322"/>
    </location>
</feature>
<evidence type="ECO:0000256" key="4">
    <source>
        <dbReference type="ARBA" id="ARBA00022833"/>
    </source>
</evidence>
<organism evidence="8 9">
    <name type="scientific">Skeletonema marinoi</name>
    <dbReference type="NCBI Taxonomy" id="267567"/>
    <lineage>
        <taxon>Eukaryota</taxon>
        <taxon>Sar</taxon>
        <taxon>Stramenopiles</taxon>
        <taxon>Ochrophyta</taxon>
        <taxon>Bacillariophyta</taxon>
        <taxon>Coscinodiscophyceae</taxon>
        <taxon>Thalassiosirophycidae</taxon>
        <taxon>Thalassiosirales</taxon>
        <taxon>Skeletonemataceae</taxon>
        <taxon>Skeletonema</taxon>
        <taxon>Skeletonema marinoi-dohrnii complex</taxon>
    </lineage>
</organism>
<reference evidence="8" key="1">
    <citation type="submission" date="2023-06" db="EMBL/GenBank/DDBJ databases">
        <title>Survivors Of The Sea: Transcriptome response of Skeletonema marinoi to long-term dormancy.</title>
        <authorList>
            <person name="Pinder M.I.M."/>
            <person name="Kourtchenko O."/>
            <person name="Robertson E.K."/>
            <person name="Larsson T."/>
            <person name="Maumus F."/>
            <person name="Osuna-Cruz C.M."/>
            <person name="Vancaester E."/>
            <person name="Stenow R."/>
            <person name="Vandepoele K."/>
            <person name="Ploug H."/>
            <person name="Bruchert V."/>
            <person name="Godhe A."/>
            <person name="Topel M."/>
        </authorList>
    </citation>
    <scope>NUCLEOTIDE SEQUENCE</scope>
    <source>
        <strain evidence="8">R05AC</strain>
    </source>
</reference>
<gene>
    <name evidence="8" type="ORF">QTG54_010224</name>
</gene>
<dbReference type="Gene3D" id="1.10.287.110">
    <property type="entry name" value="DnaJ domain"/>
    <property type="match status" value="1"/>
</dbReference>
<keyword evidence="4" id="KW-0862">Zinc</keyword>
<dbReference type="EMBL" id="JATAAI010000019">
    <property type="protein sequence ID" value="KAK1738908.1"/>
    <property type="molecule type" value="Genomic_DNA"/>
</dbReference>
<dbReference type="InterPro" id="IPR036957">
    <property type="entry name" value="Znf_PARP_sf"/>
</dbReference>
<dbReference type="InterPro" id="IPR001510">
    <property type="entry name" value="Znf_PARP"/>
</dbReference>
<sequence length="322" mass="35518">MTNKTLTSCLGDLDITDGTVFDACANTDEEFKLIKKNWRKKVLAEHPDKGGDPDKFRTTNASFEVLRDLYQQSKVKDGTYSSYLSESAKAEAAESDIDIDELFTKYSKNTNVPSWDFYEEAAEEDVPGYKVETARSGRAKCTVCKKNSGKVAIADSAAAEASTAIVATSTASRSSSRAKKSASSAVVKQNDTTVIGLGEVRVGSFDKMAGSYGRWHHLECWRVPKKVQNGLTDPSDEESCLRDLLSMEEVLLTGLAAMDEEDQMTFVRHVINSDHWAGNRKRKAGAASGPVKQKVPRSRPNQSRHQKLPRGERRSPLDLLPM</sequence>
<evidence type="ECO:0000313" key="8">
    <source>
        <dbReference type="EMBL" id="KAK1738908.1"/>
    </source>
</evidence>
<evidence type="ECO:0000313" key="9">
    <source>
        <dbReference type="Proteomes" id="UP001224775"/>
    </source>
</evidence>
<evidence type="ECO:0000256" key="2">
    <source>
        <dbReference type="ARBA" id="ARBA00022723"/>
    </source>
</evidence>
<dbReference type="GO" id="GO:0008270">
    <property type="term" value="F:zinc ion binding"/>
    <property type="evidence" value="ECO:0007669"/>
    <property type="project" value="UniProtKB-KW"/>
</dbReference>
<protein>
    <recommendedName>
        <fullName evidence="7">PARP-type domain-containing protein</fullName>
    </recommendedName>
</protein>
<evidence type="ECO:0000259" key="7">
    <source>
        <dbReference type="PROSITE" id="PS50064"/>
    </source>
</evidence>